<dbReference type="Proteomes" id="UP000789405">
    <property type="component" value="Unassembled WGS sequence"/>
</dbReference>
<evidence type="ECO:0000313" key="2">
    <source>
        <dbReference type="Proteomes" id="UP000789405"/>
    </source>
</evidence>
<accession>A0A9N8ZV38</accession>
<comment type="caution">
    <text evidence="1">The sequence shown here is derived from an EMBL/GenBank/DDBJ whole genome shotgun (WGS) entry which is preliminary data.</text>
</comment>
<evidence type="ECO:0000313" key="1">
    <source>
        <dbReference type="EMBL" id="CAG8507622.1"/>
    </source>
</evidence>
<protein>
    <submittedName>
        <fullName evidence="1">7171_t:CDS:1</fullName>
    </submittedName>
</protein>
<dbReference type="OrthoDB" id="2673191at2759"/>
<organism evidence="1 2">
    <name type="scientific">Dentiscutata erythropus</name>
    <dbReference type="NCBI Taxonomy" id="1348616"/>
    <lineage>
        <taxon>Eukaryota</taxon>
        <taxon>Fungi</taxon>
        <taxon>Fungi incertae sedis</taxon>
        <taxon>Mucoromycota</taxon>
        <taxon>Glomeromycotina</taxon>
        <taxon>Glomeromycetes</taxon>
        <taxon>Diversisporales</taxon>
        <taxon>Gigasporaceae</taxon>
        <taxon>Dentiscutata</taxon>
    </lineage>
</organism>
<reference evidence="1" key="1">
    <citation type="submission" date="2021-06" db="EMBL/GenBank/DDBJ databases">
        <authorList>
            <person name="Kallberg Y."/>
            <person name="Tangrot J."/>
            <person name="Rosling A."/>
        </authorList>
    </citation>
    <scope>NUCLEOTIDE SEQUENCE</scope>
    <source>
        <strain evidence="1">MA453B</strain>
    </source>
</reference>
<keyword evidence="2" id="KW-1185">Reference proteome</keyword>
<name>A0A9N8ZV38_9GLOM</name>
<gene>
    <name evidence="1" type="ORF">DERYTH_LOCUS3219</name>
</gene>
<proteinExistence type="predicted"/>
<sequence length="93" mass="11218">MYNQFEARISALEQRFKADDPDVHTQFDTRIRVLEQKLNDARNSFTTNLLTVNEIRVNRWRIMYESNVALVFRDLQGNGDKRYAMWNDRYVDL</sequence>
<dbReference type="EMBL" id="CAJVPY010001110">
    <property type="protein sequence ID" value="CAG8507622.1"/>
    <property type="molecule type" value="Genomic_DNA"/>
</dbReference>
<dbReference type="AlphaFoldDB" id="A0A9N8ZV38"/>